<comment type="caution">
    <text evidence="1">The sequence shown here is derived from an EMBL/GenBank/DDBJ whole genome shotgun (WGS) entry which is preliminary data.</text>
</comment>
<reference evidence="1 2" key="1">
    <citation type="journal article" date="2015" name="Nature">
        <title>rRNA introns, odd ribosomes, and small enigmatic genomes across a large radiation of phyla.</title>
        <authorList>
            <person name="Brown C.T."/>
            <person name="Hug L.A."/>
            <person name="Thomas B.C."/>
            <person name="Sharon I."/>
            <person name="Castelle C.J."/>
            <person name="Singh A."/>
            <person name="Wilkins M.J."/>
            <person name="Williams K.H."/>
            <person name="Banfield J.F."/>
        </authorList>
    </citation>
    <scope>NUCLEOTIDE SEQUENCE [LARGE SCALE GENOMIC DNA]</scope>
</reference>
<accession>A0A0G0UDE1</accession>
<gene>
    <name evidence="1" type="ORF">UU35_C0007G0105</name>
</gene>
<name>A0A0G0UDE1_9BACT</name>
<dbReference type="EMBL" id="LCAH01000007">
    <property type="protein sequence ID" value="KKR86959.1"/>
    <property type="molecule type" value="Genomic_DNA"/>
</dbReference>
<evidence type="ECO:0000313" key="2">
    <source>
        <dbReference type="Proteomes" id="UP000034616"/>
    </source>
</evidence>
<dbReference type="Proteomes" id="UP000034616">
    <property type="component" value="Unassembled WGS sequence"/>
</dbReference>
<evidence type="ECO:0000313" key="1">
    <source>
        <dbReference type="EMBL" id="KKR86959.1"/>
    </source>
</evidence>
<proteinExistence type="predicted"/>
<protein>
    <submittedName>
        <fullName evidence="1">Uncharacterized protein</fullName>
    </submittedName>
</protein>
<dbReference type="AlphaFoldDB" id="A0A0G0UDE1"/>
<organism evidence="1 2">
    <name type="scientific">Candidatus Uhrbacteria bacterium GW2011_GWC2_41_11</name>
    <dbReference type="NCBI Taxonomy" id="1618985"/>
    <lineage>
        <taxon>Bacteria</taxon>
        <taxon>Candidatus Uhriibacteriota</taxon>
    </lineage>
</organism>
<sequence>MSTKFDPNNVHQVPQDKDFNFVKKISVWQCSHCGEYNENGGGVGATCAHCSRTVRGGTDSFGSYYCMECKTMTTNFARECSGCGRDF</sequence>